<evidence type="ECO:0000256" key="1">
    <source>
        <dbReference type="SAM" id="SignalP"/>
    </source>
</evidence>
<keyword evidence="1" id="KW-0732">Signal</keyword>
<evidence type="ECO:0000313" key="2">
    <source>
        <dbReference type="EMBL" id="REC50619.1"/>
    </source>
</evidence>
<dbReference type="EMBL" id="QNVU01000014">
    <property type="protein sequence ID" value="REC50619.1"/>
    <property type="molecule type" value="Genomic_DNA"/>
</dbReference>
<dbReference type="AlphaFoldDB" id="A0A3D9BAZ5"/>
<sequence>MKKLIYLVLFIIISKFNAQPFPPPSIKISINKNDLLSDDFINRYLMNINEVNDKEKIIKSEFYTYK</sequence>
<feature type="signal peptide" evidence="1">
    <location>
        <begin position="1"/>
        <end position="18"/>
    </location>
</feature>
<name>A0A3D9BAZ5_9FLAO</name>
<dbReference type="Proteomes" id="UP000256924">
    <property type="component" value="Unassembled WGS sequence"/>
</dbReference>
<comment type="caution">
    <text evidence="2">The sequence shown here is derived from an EMBL/GenBank/DDBJ whole genome shotgun (WGS) entry which is preliminary data.</text>
</comment>
<evidence type="ECO:0000313" key="3">
    <source>
        <dbReference type="Proteomes" id="UP000256924"/>
    </source>
</evidence>
<reference evidence="2 3" key="1">
    <citation type="journal article" date="2004" name="Emerg. Infect. Dis.">
        <title>Amoebae-resisting bacteria isolated from human nasal swabs by amoebal coculture.</title>
        <authorList>
            <person name="Greub G."/>
            <person name="La Scola B."/>
            <person name="Raoult D."/>
        </authorList>
    </citation>
    <scope>NUCLEOTIDE SEQUENCE [LARGE SCALE GENOMIC DNA]</scope>
    <source>
        <strain evidence="2 3">CCUG 51329</strain>
    </source>
</reference>
<proteinExistence type="predicted"/>
<protein>
    <submittedName>
        <fullName evidence="2">Uncharacterized protein</fullName>
    </submittedName>
</protein>
<gene>
    <name evidence="2" type="ORF">DRF68_08985</name>
</gene>
<organism evidence="2 3">
    <name type="scientific">Candidatus Chryseobacterium massiliense</name>
    <dbReference type="NCBI Taxonomy" id="204089"/>
    <lineage>
        <taxon>Bacteria</taxon>
        <taxon>Pseudomonadati</taxon>
        <taxon>Bacteroidota</taxon>
        <taxon>Flavobacteriia</taxon>
        <taxon>Flavobacteriales</taxon>
        <taxon>Weeksellaceae</taxon>
        <taxon>Chryseobacterium group</taxon>
        <taxon>Chryseobacterium</taxon>
    </lineage>
</organism>
<keyword evidence="3" id="KW-1185">Reference proteome</keyword>
<feature type="chain" id="PRO_5017714429" evidence="1">
    <location>
        <begin position="19"/>
        <end position="66"/>
    </location>
</feature>
<accession>A0A3D9BAZ5</accession>